<reference evidence="1 2" key="2">
    <citation type="journal article" date="2023" name="Mol. Biol. Evol.">
        <title>Genomics of Secondarily Temperate Adaptation in the Only Non-Antarctic Icefish.</title>
        <authorList>
            <person name="Rivera-Colon A.G."/>
            <person name="Rayamajhi N."/>
            <person name="Minhas B.F."/>
            <person name="Madrigal G."/>
            <person name="Bilyk K.T."/>
            <person name="Yoon V."/>
            <person name="Hune M."/>
            <person name="Gregory S."/>
            <person name="Cheng C.H.C."/>
            <person name="Catchen J.M."/>
        </authorList>
    </citation>
    <scope>NUCLEOTIDE SEQUENCE [LARGE SCALE GENOMIC DNA]</scope>
    <source>
        <strain evidence="1">JMC-PN-2008</strain>
    </source>
</reference>
<keyword evidence="2" id="KW-1185">Reference proteome</keyword>
<organism evidence="1 2">
    <name type="scientific">Eleginops maclovinus</name>
    <name type="common">Patagonian blennie</name>
    <name type="synonym">Eleginus maclovinus</name>
    <dbReference type="NCBI Taxonomy" id="56733"/>
    <lineage>
        <taxon>Eukaryota</taxon>
        <taxon>Metazoa</taxon>
        <taxon>Chordata</taxon>
        <taxon>Craniata</taxon>
        <taxon>Vertebrata</taxon>
        <taxon>Euteleostomi</taxon>
        <taxon>Actinopterygii</taxon>
        <taxon>Neopterygii</taxon>
        <taxon>Teleostei</taxon>
        <taxon>Neoteleostei</taxon>
        <taxon>Acanthomorphata</taxon>
        <taxon>Eupercaria</taxon>
        <taxon>Perciformes</taxon>
        <taxon>Notothenioidei</taxon>
        <taxon>Eleginopidae</taxon>
        <taxon>Eleginops</taxon>
    </lineage>
</organism>
<name>A0AAN7WVW2_ELEMC</name>
<comment type="caution">
    <text evidence="1">The sequence shown here is derived from an EMBL/GenBank/DDBJ whole genome shotgun (WGS) entry which is preliminary data.</text>
</comment>
<protein>
    <submittedName>
        <fullName evidence="1">Uncharacterized protein</fullName>
    </submittedName>
</protein>
<evidence type="ECO:0000313" key="2">
    <source>
        <dbReference type="Proteomes" id="UP001346869"/>
    </source>
</evidence>
<proteinExistence type="predicted"/>
<dbReference type="AlphaFoldDB" id="A0AAN7WVW2"/>
<gene>
    <name evidence="1" type="ORF">PBY51_014513</name>
</gene>
<dbReference type="Proteomes" id="UP001346869">
    <property type="component" value="Unassembled WGS sequence"/>
</dbReference>
<accession>A0AAN7WVW2</accession>
<dbReference type="EMBL" id="JAUZQC010000023">
    <property type="protein sequence ID" value="KAK5850247.1"/>
    <property type="molecule type" value="Genomic_DNA"/>
</dbReference>
<reference evidence="1 2" key="1">
    <citation type="journal article" date="2023" name="Genes (Basel)">
        <title>Chromosome-Level Genome Assembly and Circadian Gene Repertoire of the Patagonia Blennie Eleginops maclovinus-The Closest Ancestral Proxy of Antarctic Cryonotothenioids.</title>
        <authorList>
            <person name="Cheng C.C."/>
            <person name="Rivera-Colon A.G."/>
            <person name="Minhas B.F."/>
            <person name="Wilson L."/>
            <person name="Rayamajhi N."/>
            <person name="Vargas-Chacoff L."/>
            <person name="Catchen J.M."/>
        </authorList>
    </citation>
    <scope>NUCLEOTIDE SEQUENCE [LARGE SCALE GENOMIC DNA]</scope>
    <source>
        <strain evidence="1">JMC-PN-2008</strain>
    </source>
</reference>
<sequence length="85" mass="8884">MNPGRISGDAFCSAAAAFLAEGPGEADSTQFITLSSSWETQEEIGASLHSHKSDETPVFPSSSSCHAANLERGGFLCEGVKVLDH</sequence>
<evidence type="ECO:0000313" key="1">
    <source>
        <dbReference type="EMBL" id="KAK5850247.1"/>
    </source>
</evidence>